<gene>
    <name evidence="3" type="ORF">JT25_003425</name>
</gene>
<proteinExistence type="predicted"/>
<name>A0A140E570_9GAMM</name>
<evidence type="ECO:0000256" key="2">
    <source>
        <dbReference type="SAM" id="SignalP"/>
    </source>
</evidence>
<evidence type="ECO:0008006" key="5">
    <source>
        <dbReference type="Google" id="ProtNLM"/>
    </source>
</evidence>
<dbReference type="KEGG" id="mdn:JT25_003425"/>
<keyword evidence="4" id="KW-1185">Reference proteome</keyword>
<sequence length="169" mass="19272">MCKLLLMPRHGLSLLLASTLFIAPAYADKPGRGHGSEYKHSQHQKHEREDHPNYDDRSYNREKFDSRREPYFNDQHRLSISQYYTDQYRSGHCPPGLQKKHNGCLPPGQAKKWRLGYPLPRDVVYYDIPSTIIGPAPAGYRFVRVASDILMIAIGSGMVIDALTDLNGM</sequence>
<evidence type="ECO:0000313" key="3">
    <source>
        <dbReference type="EMBL" id="AMK75544.1"/>
    </source>
</evidence>
<feature type="region of interest" description="Disordered" evidence="1">
    <location>
        <begin position="31"/>
        <end position="59"/>
    </location>
</feature>
<keyword evidence="2" id="KW-0732">Signal</keyword>
<dbReference type="Gene3D" id="3.10.450.160">
    <property type="entry name" value="inner membrane protein cigr"/>
    <property type="match status" value="1"/>
</dbReference>
<reference evidence="3 4" key="1">
    <citation type="journal article" date="2015" name="Environ. Microbiol.">
        <title>Methane oxidation coupled to nitrate reduction under hypoxia by the Gammaproteobacterium Methylomonas denitrificans, sp. nov. type strain FJG1.</title>
        <authorList>
            <person name="Kits K.D."/>
            <person name="Klotz M.G."/>
            <person name="Stein L.Y."/>
        </authorList>
    </citation>
    <scope>NUCLEOTIDE SEQUENCE [LARGE SCALE GENOMIC DNA]</scope>
    <source>
        <strain evidence="3 4">FJG1</strain>
    </source>
</reference>
<dbReference type="OrthoDB" id="5432438at2"/>
<protein>
    <recommendedName>
        <fullName evidence="5">Nickel/cobalt transporter regulator</fullName>
    </recommendedName>
</protein>
<feature type="signal peptide" evidence="2">
    <location>
        <begin position="1"/>
        <end position="27"/>
    </location>
</feature>
<dbReference type="AlphaFoldDB" id="A0A140E570"/>
<evidence type="ECO:0000313" key="4">
    <source>
        <dbReference type="Proteomes" id="UP000030512"/>
    </source>
</evidence>
<accession>A0A140E570</accession>
<dbReference type="Proteomes" id="UP000030512">
    <property type="component" value="Chromosome"/>
</dbReference>
<feature type="chain" id="PRO_5007302188" description="Nickel/cobalt transporter regulator" evidence="2">
    <location>
        <begin position="28"/>
        <end position="169"/>
    </location>
</feature>
<organism evidence="3 4">
    <name type="scientific">Methylomonas denitrificans</name>
    <dbReference type="NCBI Taxonomy" id="1538553"/>
    <lineage>
        <taxon>Bacteria</taxon>
        <taxon>Pseudomonadati</taxon>
        <taxon>Pseudomonadota</taxon>
        <taxon>Gammaproteobacteria</taxon>
        <taxon>Methylococcales</taxon>
        <taxon>Methylococcaceae</taxon>
        <taxon>Methylomonas</taxon>
    </lineage>
</organism>
<dbReference type="RefSeq" id="WP_052141932.1">
    <property type="nucleotide sequence ID" value="NZ_CP014476.1"/>
</dbReference>
<evidence type="ECO:0000256" key="1">
    <source>
        <dbReference type="SAM" id="MobiDB-lite"/>
    </source>
</evidence>
<dbReference type="EMBL" id="CP014476">
    <property type="protein sequence ID" value="AMK75544.1"/>
    <property type="molecule type" value="Genomic_DNA"/>
</dbReference>